<evidence type="ECO:0000313" key="1">
    <source>
        <dbReference type="EMBL" id="MBA9025297.1"/>
    </source>
</evidence>
<reference evidence="1 2" key="1">
    <citation type="submission" date="2020-08" db="EMBL/GenBank/DDBJ databases">
        <title>Genomic Encyclopedia of Type Strains, Phase IV (KMG-IV): sequencing the most valuable type-strain genomes for metagenomic binning, comparative biology and taxonomic classification.</title>
        <authorList>
            <person name="Goeker M."/>
        </authorList>
    </citation>
    <scope>NUCLEOTIDE SEQUENCE [LARGE SCALE GENOMIC DNA]</scope>
    <source>
        <strain evidence="1 2">DSM 105481</strain>
    </source>
</reference>
<dbReference type="RefSeq" id="WP_182501468.1">
    <property type="nucleotide sequence ID" value="NZ_JACJHX010000001.1"/>
</dbReference>
<protein>
    <submittedName>
        <fullName evidence="1">Uncharacterized protein</fullName>
    </submittedName>
</protein>
<accession>A0ABR6CJR6</accession>
<dbReference type="Proteomes" id="UP000626697">
    <property type="component" value="Unassembled WGS sequence"/>
</dbReference>
<sequence>MNFGKQCSVKLQELVGGHKRFEDLYFTLVEIKKLPKILQSFKDVEGLIITPYHITDNSIMEVYWCELIIEIVDNVQDKFIELLSEAGKTNLEEIETEYIEQWDYTHYPILKDDKKGIIESLERYISYMESREIALREEYDIPNHNEQGIFYSVW</sequence>
<organism evidence="1 2">
    <name type="scientific">Peribacillus huizhouensis</name>
    <dbReference type="NCBI Taxonomy" id="1501239"/>
    <lineage>
        <taxon>Bacteria</taxon>
        <taxon>Bacillati</taxon>
        <taxon>Bacillota</taxon>
        <taxon>Bacilli</taxon>
        <taxon>Bacillales</taxon>
        <taxon>Bacillaceae</taxon>
        <taxon>Peribacillus</taxon>
    </lineage>
</organism>
<evidence type="ECO:0000313" key="2">
    <source>
        <dbReference type="Proteomes" id="UP000626697"/>
    </source>
</evidence>
<dbReference type="EMBL" id="JACJHX010000001">
    <property type="protein sequence ID" value="MBA9025297.1"/>
    <property type="molecule type" value="Genomic_DNA"/>
</dbReference>
<comment type="caution">
    <text evidence="1">The sequence shown here is derived from an EMBL/GenBank/DDBJ whole genome shotgun (WGS) entry which is preliminary data.</text>
</comment>
<name>A0ABR6CJR6_9BACI</name>
<gene>
    <name evidence="1" type="ORF">HNP81_000579</name>
</gene>
<proteinExistence type="predicted"/>
<keyword evidence="2" id="KW-1185">Reference proteome</keyword>